<comment type="caution">
    <text evidence="1">The sequence shown here is derived from an EMBL/GenBank/DDBJ whole genome shotgun (WGS) entry which is preliminary data.</text>
</comment>
<gene>
    <name evidence="1" type="ORF">SPARVUS_LOCUS7156090</name>
</gene>
<protein>
    <submittedName>
        <fullName evidence="1">Uncharacterized protein</fullName>
    </submittedName>
</protein>
<reference evidence="1" key="1">
    <citation type="submission" date="2023-05" db="EMBL/GenBank/DDBJ databases">
        <authorList>
            <person name="Stuckert A."/>
        </authorList>
    </citation>
    <scope>NUCLEOTIDE SEQUENCE</scope>
</reference>
<dbReference type="Proteomes" id="UP001162483">
    <property type="component" value="Unassembled WGS sequence"/>
</dbReference>
<sequence>MMKKYCGCNNVSICIQIKTSVFKMDTNRYIVATAILFHVKYNSGALCKEQN</sequence>
<dbReference type="EMBL" id="CATNWA010014355">
    <property type="protein sequence ID" value="CAI9570868.1"/>
    <property type="molecule type" value="Genomic_DNA"/>
</dbReference>
<evidence type="ECO:0000313" key="1">
    <source>
        <dbReference type="EMBL" id="CAI9570868.1"/>
    </source>
</evidence>
<name>A0ABN9DEZ4_9NEOB</name>
<proteinExistence type="predicted"/>
<evidence type="ECO:0000313" key="2">
    <source>
        <dbReference type="Proteomes" id="UP001162483"/>
    </source>
</evidence>
<organism evidence="1 2">
    <name type="scientific">Staurois parvus</name>
    <dbReference type="NCBI Taxonomy" id="386267"/>
    <lineage>
        <taxon>Eukaryota</taxon>
        <taxon>Metazoa</taxon>
        <taxon>Chordata</taxon>
        <taxon>Craniata</taxon>
        <taxon>Vertebrata</taxon>
        <taxon>Euteleostomi</taxon>
        <taxon>Amphibia</taxon>
        <taxon>Batrachia</taxon>
        <taxon>Anura</taxon>
        <taxon>Neobatrachia</taxon>
        <taxon>Ranoidea</taxon>
        <taxon>Ranidae</taxon>
        <taxon>Staurois</taxon>
    </lineage>
</organism>
<accession>A0ABN9DEZ4</accession>
<keyword evidence="2" id="KW-1185">Reference proteome</keyword>